<proteinExistence type="inferred from homology"/>
<keyword evidence="8" id="KW-0460">Magnesium</keyword>
<evidence type="ECO:0000256" key="7">
    <source>
        <dbReference type="ARBA" id="ARBA00022723"/>
    </source>
</evidence>
<evidence type="ECO:0000256" key="3">
    <source>
        <dbReference type="ARBA" id="ARBA00021330"/>
    </source>
</evidence>
<keyword evidence="9" id="KW-0694">RNA-binding</keyword>
<evidence type="ECO:0000256" key="5">
    <source>
        <dbReference type="ARBA" id="ARBA00022679"/>
    </source>
</evidence>
<evidence type="ECO:0000256" key="12">
    <source>
        <dbReference type="ARBA" id="ARBA00048418"/>
    </source>
</evidence>
<comment type="catalytic activity">
    <reaction evidence="12">
        <text>small RNA 3'-end nucleotide + S-adenosyl-L-methionine = small RNA 3'-end 2'-O-methylnucleotide + S-adenosyl-L-homocysteine + H(+)</text>
        <dbReference type="Rhea" id="RHEA:37887"/>
        <dbReference type="Rhea" id="RHEA-COMP:10415"/>
        <dbReference type="Rhea" id="RHEA-COMP:10416"/>
        <dbReference type="ChEBI" id="CHEBI:15378"/>
        <dbReference type="ChEBI" id="CHEBI:57856"/>
        <dbReference type="ChEBI" id="CHEBI:59789"/>
        <dbReference type="ChEBI" id="CHEBI:74896"/>
        <dbReference type="ChEBI" id="CHEBI:74898"/>
        <dbReference type="EC" id="2.1.1.386"/>
    </reaction>
</comment>
<keyword evidence="7" id="KW-0479">Metal-binding</keyword>
<name>A0A553NF81_TIGCA</name>
<dbReference type="EC" id="2.1.1.386" evidence="11"/>
<keyword evidence="15" id="KW-1185">Reference proteome</keyword>
<evidence type="ECO:0000313" key="15">
    <source>
        <dbReference type="Proteomes" id="UP000318571"/>
    </source>
</evidence>
<evidence type="ECO:0000313" key="14">
    <source>
        <dbReference type="EMBL" id="TRY64107.1"/>
    </source>
</evidence>
<dbReference type="GO" id="GO:0001510">
    <property type="term" value="P:RNA methylation"/>
    <property type="evidence" value="ECO:0007669"/>
    <property type="project" value="InterPro"/>
</dbReference>
<dbReference type="Proteomes" id="UP000318571">
    <property type="component" value="Chromosome 10"/>
</dbReference>
<sequence>MPSHAQSRRITPEPAGEEGPPLIPDNVPDPPEDEGPAWHIVLDHEGHGVGPDLMGGDRLSLSSEHGREGDFKFSPSLYAQRYDAALDILNKPEWAMGMKKVVDFGCSEWQFFCRLKQLKYTREVVGVDVDEELLRRIRRKIRPFAMDYIQPRTYCPLDVFLMAGSMVDYDTRLQNVDAITAIEVIEHLHPEVLAQVPANIFGRLQPKLAIFTTPNSEFNVLFPNFEGPFRHWDHKFEWTRAEFRDWCHDITDTYPNYSVVFSGVGFGHSDSALTLGPCSQIATFVRQDFEEMSRNGLFLDLSAEDGLLIDDIAQANLTQPMPYEVIEKETYVFKADNRTVHEKILDACQGHFNSVMYNIDYAYVRMEENEGNPDFDPYLYTFSIQSLIEACDLQQMEDISPELVKSSLVSEGYQVDNEYTVQVRKTPWPDSDENDDEDDELEQPEPNEEQFQDPVEIVEEESWD</sequence>
<dbReference type="Gene3D" id="3.40.50.150">
    <property type="entry name" value="Vaccinia Virus protein VP39"/>
    <property type="match status" value="1"/>
</dbReference>
<evidence type="ECO:0000256" key="4">
    <source>
        <dbReference type="ARBA" id="ARBA00022603"/>
    </source>
</evidence>
<evidence type="ECO:0000256" key="8">
    <source>
        <dbReference type="ARBA" id="ARBA00022842"/>
    </source>
</evidence>
<dbReference type="GO" id="GO:0034587">
    <property type="term" value="P:piRNA processing"/>
    <property type="evidence" value="ECO:0007669"/>
    <property type="project" value="TreeGrafter"/>
</dbReference>
<dbReference type="OrthoDB" id="6340181at2759"/>
<keyword evidence="10" id="KW-0943">RNA-mediated gene silencing</keyword>
<dbReference type="GO" id="GO:0046872">
    <property type="term" value="F:metal ion binding"/>
    <property type="evidence" value="ECO:0007669"/>
    <property type="project" value="UniProtKB-KW"/>
</dbReference>
<dbReference type="GO" id="GO:0090486">
    <property type="term" value="F:small RNA 2'-O-methyltransferase activity"/>
    <property type="evidence" value="ECO:0007669"/>
    <property type="project" value="UniProtKB-EC"/>
</dbReference>
<keyword evidence="6" id="KW-0949">S-adenosyl-L-methionine</keyword>
<dbReference type="PANTHER" id="PTHR21404">
    <property type="entry name" value="HEN1"/>
    <property type="match status" value="1"/>
</dbReference>
<dbReference type="GO" id="GO:0005737">
    <property type="term" value="C:cytoplasm"/>
    <property type="evidence" value="ECO:0007669"/>
    <property type="project" value="TreeGrafter"/>
</dbReference>
<dbReference type="GO" id="GO:0003723">
    <property type="term" value="F:RNA binding"/>
    <property type="evidence" value="ECO:0007669"/>
    <property type="project" value="UniProtKB-KW"/>
</dbReference>
<keyword evidence="5" id="KW-0808">Transferase</keyword>
<comment type="cofactor">
    <cofactor evidence="1">
        <name>Mg(2+)</name>
        <dbReference type="ChEBI" id="CHEBI:18420"/>
    </cofactor>
</comment>
<dbReference type="SUPFAM" id="SSF53335">
    <property type="entry name" value="S-adenosyl-L-methionine-dependent methyltransferases"/>
    <property type="match status" value="1"/>
</dbReference>
<dbReference type="InterPro" id="IPR026610">
    <property type="entry name" value="Hen1"/>
</dbReference>
<dbReference type="EMBL" id="VCGU01000458">
    <property type="protein sequence ID" value="TRY64107.1"/>
    <property type="molecule type" value="Genomic_DNA"/>
</dbReference>
<feature type="region of interest" description="Disordered" evidence="13">
    <location>
        <begin position="420"/>
        <end position="464"/>
    </location>
</feature>
<organism evidence="14 15">
    <name type="scientific">Tigriopus californicus</name>
    <name type="common">Marine copepod</name>
    <dbReference type="NCBI Taxonomy" id="6832"/>
    <lineage>
        <taxon>Eukaryota</taxon>
        <taxon>Metazoa</taxon>
        <taxon>Ecdysozoa</taxon>
        <taxon>Arthropoda</taxon>
        <taxon>Crustacea</taxon>
        <taxon>Multicrustacea</taxon>
        <taxon>Hexanauplia</taxon>
        <taxon>Copepoda</taxon>
        <taxon>Harpacticoida</taxon>
        <taxon>Harpacticidae</taxon>
        <taxon>Tigriopus</taxon>
    </lineage>
</organism>
<comment type="similarity">
    <text evidence="2">Belongs to the methyltransferase superfamily. HEN1 family.</text>
</comment>
<evidence type="ECO:0000256" key="1">
    <source>
        <dbReference type="ARBA" id="ARBA00001946"/>
    </source>
</evidence>
<evidence type="ECO:0000256" key="6">
    <source>
        <dbReference type="ARBA" id="ARBA00022691"/>
    </source>
</evidence>
<dbReference type="AlphaFoldDB" id="A0A553NF81"/>
<feature type="compositionally biased region" description="Acidic residues" evidence="13">
    <location>
        <begin position="430"/>
        <end position="464"/>
    </location>
</feature>
<dbReference type="PANTHER" id="PTHR21404:SF3">
    <property type="entry name" value="SMALL RNA 2'-O-METHYLTRANSFERASE"/>
    <property type="match status" value="1"/>
</dbReference>
<keyword evidence="4" id="KW-0489">Methyltransferase</keyword>
<accession>A0A553NF81</accession>
<evidence type="ECO:0000256" key="13">
    <source>
        <dbReference type="SAM" id="MobiDB-lite"/>
    </source>
</evidence>
<gene>
    <name evidence="14" type="ORF">TCAL_00452</name>
</gene>
<comment type="caution">
    <text evidence="14">The sequence shown here is derived from an EMBL/GenBank/DDBJ whole genome shotgun (WGS) entry which is preliminary data.</text>
</comment>
<evidence type="ECO:0000256" key="2">
    <source>
        <dbReference type="ARBA" id="ARBA00009026"/>
    </source>
</evidence>
<protein>
    <recommendedName>
        <fullName evidence="3">Small RNA 2'-O-methyltransferase</fullName>
        <ecNumber evidence="11">2.1.1.386</ecNumber>
    </recommendedName>
</protein>
<dbReference type="InterPro" id="IPR029063">
    <property type="entry name" value="SAM-dependent_MTases_sf"/>
</dbReference>
<evidence type="ECO:0000256" key="10">
    <source>
        <dbReference type="ARBA" id="ARBA00023158"/>
    </source>
</evidence>
<feature type="region of interest" description="Disordered" evidence="13">
    <location>
        <begin position="1"/>
        <end position="38"/>
    </location>
</feature>
<reference evidence="14 15" key="1">
    <citation type="journal article" date="2018" name="Nat. Ecol. Evol.">
        <title>Genomic signatures of mitonuclear coevolution across populations of Tigriopus californicus.</title>
        <authorList>
            <person name="Barreto F.S."/>
            <person name="Watson E.T."/>
            <person name="Lima T.G."/>
            <person name="Willett C.S."/>
            <person name="Edmands S."/>
            <person name="Li W."/>
            <person name="Burton R.S."/>
        </authorList>
    </citation>
    <scope>NUCLEOTIDE SEQUENCE [LARGE SCALE GENOMIC DNA]</scope>
    <source>
        <strain evidence="14 15">San Diego</strain>
    </source>
</reference>
<dbReference type="GO" id="GO:0030422">
    <property type="term" value="P:siRNA processing"/>
    <property type="evidence" value="ECO:0007669"/>
    <property type="project" value="TreeGrafter"/>
</dbReference>
<dbReference type="GO" id="GO:0005634">
    <property type="term" value="C:nucleus"/>
    <property type="evidence" value="ECO:0007669"/>
    <property type="project" value="TreeGrafter"/>
</dbReference>
<evidence type="ECO:0000256" key="9">
    <source>
        <dbReference type="ARBA" id="ARBA00022884"/>
    </source>
</evidence>
<evidence type="ECO:0000256" key="11">
    <source>
        <dbReference type="ARBA" id="ARBA00035025"/>
    </source>
</evidence>